<dbReference type="Proteomes" id="UP000197068">
    <property type="component" value="Unassembled WGS sequence"/>
</dbReference>
<dbReference type="PIRSF" id="PIRSF011396">
    <property type="entry name" value="Trp_halogenase"/>
    <property type="match status" value="1"/>
</dbReference>
<proteinExistence type="predicted"/>
<reference evidence="1 2" key="1">
    <citation type="submission" date="2017-06" db="EMBL/GenBank/DDBJ databases">
        <title>Whole Genome Sequences of Colwellia marinimaniae MTCD1.</title>
        <authorList>
            <person name="Kusumoto H."/>
            <person name="Inoue M."/>
            <person name="Tanikawa K."/>
            <person name="Maeji H."/>
            <person name="Cameron J.H."/>
            <person name="Bartlett D.H."/>
        </authorList>
    </citation>
    <scope>NUCLEOTIDE SEQUENCE [LARGE SCALE GENOMIC DNA]</scope>
    <source>
        <strain evidence="1 2">MTCD1</strain>
    </source>
</reference>
<dbReference type="InterPro" id="IPR033856">
    <property type="entry name" value="Trp_halogen"/>
</dbReference>
<evidence type="ECO:0000313" key="2">
    <source>
        <dbReference type="Proteomes" id="UP000197068"/>
    </source>
</evidence>
<dbReference type="PANTHER" id="PTHR43747">
    <property type="entry name" value="FAD-BINDING PROTEIN"/>
    <property type="match status" value="1"/>
</dbReference>
<dbReference type="EMBL" id="BDQM01000007">
    <property type="protein sequence ID" value="GAW95606.1"/>
    <property type="molecule type" value="Genomic_DNA"/>
</dbReference>
<dbReference type="InterPro" id="IPR036188">
    <property type="entry name" value="FAD/NAD-bd_sf"/>
</dbReference>
<dbReference type="RefSeq" id="WP_057179843.1">
    <property type="nucleotide sequence ID" value="NZ_BDQM01000007.1"/>
</dbReference>
<dbReference type="Pfam" id="PF04820">
    <property type="entry name" value="Trp_halogenase"/>
    <property type="match status" value="1"/>
</dbReference>
<accession>A0ABQ0MVH4</accession>
<gene>
    <name evidence="1" type="ORF">MTCD1_01209</name>
</gene>
<evidence type="ECO:0000313" key="1">
    <source>
        <dbReference type="EMBL" id="GAW95606.1"/>
    </source>
</evidence>
<sequence>MSSTDKINNIVIVGGGSAGWMTAAMLSKQLECNAKGSKVNITLVESDNIGTVGVGEATIPPIKTFNRMLGIDENDFLKHCNGSIKLGISFENWPKKNHQYFHPFGRFAVDFDYIPFSYFWNKHRASGDNKPLHDYASAWHLAKNNKFSPPSPDKKSLFSGFDYAYHFDASLYANYLRSYSEKRGVKRQEGKITKVDTHESNGFISSVTLASGQNIAGDFFIDCSGTTALLINKTLGIKFIDWSENLLCNRAIAVQTCHTKVISPYTRSIAKQSGWQWRIPLQTRMGNGSVHCSEFIDEQSAMDELISDIDGEILSEPRVIHFNVGRREKFWHKNCVAIGLSAGFLEPLESTSLHLIQRAVMRLIAHFPNKKCDEVNTKQFNNLTVTEYEHIRNFIILHYKATKRDDSEFWRYCQHMDIPDSLQHQIDLFSSHGHLNVDANDLFKQDNWLAVLTGQNIHPTTVAPIMAYKQKIDLPRTMNSFYDIMTKTVQKLPNHEDYLKEKCPFLIK</sequence>
<dbReference type="PANTHER" id="PTHR43747:SF4">
    <property type="entry name" value="FLAVIN-DEPENDENT TRYPTOPHAN HALOGENASE"/>
    <property type="match status" value="1"/>
</dbReference>
<keyword evidence="2" id="KW-1185">Reference proteome</keyword>
<name>A0ABQ0MVH4_9GAMM</name>
<protein>
    <submittedName>
        <fullName evidence="1">Tryptophan halogenase</fullName>
    </submittedName>
</protein>
<dbReference type="InterPro" id="IPR006905">
    <property type="entry name" value="Flavin_halogenase"/>
</dbReference>
<dbReference type="InterPro" id="IPR050816">
    <property type="entry name" value="Flavin-dep_Halogenase_NPB"/>
</dbReference>
<comment type="caution">
    <text evidence="1">The sequence shown here is derived from an EMBL/GenBank/DDBJ whole genome shotgun (WGS) entry which is preliminary data.</text>
</comment>
<organism evidence="1 2">
    <name type="scientific">Colwellia marinimaniae</name>
    <dbReference type="NCBI Taxonomy" id="1513592"/>
    <lineage>
        <taxon>Bacteria</taxon>
        <taxon>Pseudomonadati</taxon>
        <taxon>Pseudomonadota</taxon>
        <taxon>Gammaproteobacteria</taxon>
        <taxon>Alteromonadales</taxon>
        <taxon>Colwelliaceae</taxon>
        <taxon>Colwellia</taxon>
    </lineage>
</organism>
<dbReference type="SUPFAM" id="SSF51905">
    <property type="entry name" value="FAD/NAD(P)-binding domain"/>
    <property type="match status" value="1"/>
</dbReference>
<dbReference type="Gene3D" id="3.50.50.60">
    <property type="entry name" value="FAD/NAD(P)-binding domain"/>
    <property type="match status" value="1"/>
</dbReference>